<dbReference type="SUPFAM" id="SSF52440">
    <property type="entry name" value="PreATP-grasp domain"/>
    <property type="match status" value="1"/>
</dbReference>
<dbReference type="SUPFAM" id="SSF51246">
    <property type="entry name" value="Rudiment single hybrid motif"/>
    <property type="match status" value="1"/>
</dbReference>
<feature type="binding site" evidence="7">
    <location>
        <position position="82"/>
    </location>
    <ligand>
        <name>N(1)-(5-phospho-beta-D-ribosyl)glycinamide</name>
        <dbReference type="ChEBI" id="CHEBI:143788"/>
    </ligand>
</feature>
<keyword evidence="4 7" id="KW-0658">Purine biosynthesis</keyword>
<feature type="binding site" evidence="7">
    <location>
        <begin position="363"/>
        <end position="364"/>
    </location>
    <ligand>
        <name>N(1)-(5-phospho-beta-D-ribosyl)glycinamide</name>
        <dbReference type="ChEBI" id="CHEBI:143788"/>
    </ligand>
</feature>
<dbReference type="AlphaFoldDB" id="A0A917CLU3"/>
<evidence type="ECO:0000256" key="2">
    <source>
        <dbReference type="ARBA" id="ARBA00022723"/>
    </source>
</evidence>
<evidence type="ECO:0000256" key="3">
    <source>
        <dbReference type="ARBA" id="ARBA00022741"/>
    </source>
</evidence>
<dbReference type="InterPro" id="IPR011054">
    <property type="entry name" value="Rudment_hybrid_motif"/>
</dbReference>
<dbReference type="InterPro" id="IPR013815">
    <property type="entry name" value="ATP_grasp_subdomain_1"/>
</dbReference>
<comment type="function">
    <text evidence="7">Involved in the de novo purine biosynthesis. Catalyzes the transfer of formate to 5-phospho-ribosyl-glycinamide (GAR), producing 5-phospho-ribosyl-N-formylglycinamide (FGAR). Formate is provided by PurU via hydrolysis of 10-formyl-tetrahydrofolate.</text>
</comment>
<comment type="similarity">
    <text evidence="7">Belongs to the PurK/PurT family.</text>
</comment>
<evidence type="ECO:0000313" key="9">
    <source>
        <dbReference type="EMBL" id="GGF91528.1"/>
    </source>
</evidence>
<evidence type="ECO:0000256" key="6">
    <source>
        <dbReference type="ARBA" id="ARBA00022842"/>
    </source>
</evidence>
<dbReference type="InterPro" id="IPR005862">
    <property type="entry name" value="PurT"/>
</dbReference>
<dbReference type="GO" id="GO:0005524">
    <property type="term" value="F:ATP binding"/>
    <property type="evidence" value="ECO:0007669"/>
    <property type="project" value="UniProtKB-UniRule"/>
</dbReference>
<dbReference type="NCBIfam" id="TIGR01142">
    <property type="entry name" value="purT"/>
    <property type="match status" value="1"/>
</dbReference>
<evidence type="ECO:0000256" key="7">
    <source>
        <dbReference type="HAMAP-Rule" id="MF_01643"/>
    </source>
</evidence>
<dbReference type="InterPro" id="IPR054350">
    <property type="entry name" value="PurT/PurK_preATP-grasp"/>
</dbReference>
<keyword evidence="3 7" id="KW-0547">Nucleotide-binding</keyword>
<dbReference type="InterPro" id="IPR011761">
    <property type="entry name" value="ATP-grasp"/>
</dbReference>
<organism evidence="9 10">
    <name type="scientific">Marinicella pacifica</name>
    <dbReference type="NCBI Taxonomy" id="1171543"/>
    <lineage>
        <taxon>Bacteria</taxon>
        <taxon>Pseudomonadati</taxon>
        <taxon>Pseudomonadota</taxon>
        <taxon>Gammaproteobacteria</taxon>
        <taxon>Lysobacterales</taxon>
        <taxon>Marinicellaceae</taxon>
        <taxon>Marinicella</taxon>
    </lineage>
</organism>
<feature type="domain" description="ATP-grasp" evidence="8">
    <location>
        <begin position="119"/>
        <end position="308"/>
    </location>
</feature>
<dbReference type="PROSITE" id="PS50975">
    <property type="entry name" value="ATP_GRASP"/>
    <property type="match status" value="1"/>
</dbReference>
<dbReference type="HAMAP" id="MF_01643">
    <property type="entry name" value="PurT"/>
    <property type="match status" value="1"/>
</dbReference>
<dbReference type="Pfam" id="PF22660">
    <property type="entry name" value="RS_preATP-grasp-like"/>
    <property type="match status" value="1"/>
</dbReference>
<proteinExistence type="inferred from homology"/>
<dbReference type="RefSeq" id="WP_188364682.1">
    <property type="nucleotide sequence ID" value="NZ_BAABJF010000017.1"/>
</dbReference>
<evidence type="ECO:0000313" key="10">
    <source>
        <dbReference type="Proteomes" id="UP000605253"/>
    </source>
</evidence>
<dbReference type="InterPro" id="IPR016185">
    <property type="entry name" value="PreATP-grasp_dom_sf"/>
</dbReference>
<dbReference type="GO" id="GO:0004644">
    <property type="term" value="F:phosphoribosylglycinamide formyltransferase activity"/>
    <property type="evidence" value="ECO:0007669"/>
    <property type="project" value="UniProtKB-UniRule"/>
</dbReference>
<dbReference type="EMBL" id="BMEO01000003">
    <property type="protein sequence ID" value="GGF91528.1"/>
    <property type="molecule type" value="Genomic_DNA"/>
</dbReference>
<keyword evidence="2 7" id="KW-0479">Metal-binding</keyword>
<dbReference type="Pfam" id="PF02222">
    <property type="entry name" value="ATP-grasp"/>
    <property type="match status" value="1"/>
</dbReference>
<comment type="pathway">
    <text evidence="7">Purine metabolism; IMP biosynthesis via de novo pathway; N(2)-formyl-N(1)-(5-phospho-D-ribosyl)glycinamide from N(1)-(5-phospho-D-ribosyl)glycinamide (formate route): step 1/1.</text>
</comment>
<protein>
    <recommendedName>
        <fullName evidence="7">Formate-dependent phosphoribosylglycinamide formyltransferase</fullName>
        <ecNumber evidence="7">6.3.1.21</ecNumber>
    </recommendedName>
    <alternativeName>
        <fullName evidence="7">5'-phosphoribosylglycinamide transformylase 2</fullName>
    </alternativeName>
    <alternativeName>
        <fullName evidence="7">Formate-dependent GAR transformylase</fullName>
    </alternativeName>
    <alternativeName>
        <fullName evidence="7">GAR transformylase 2</fullName>
        <shortName evidence="7">GART 2</shortName>
    </alternativeName>
    <alternativeName>
        <fullName evidence="7">Non-folate glycinamide ribonucleotide transformylase</fullName>
    </alternativeName>
    <alternativeName>
        <fullName evidence="7">Phosphoribosylglycinamide formyltransferase 2</fullName>
    </alternativeName>
</protein>
<dbReference type="Pfam" id="PF21244">
    <property type="entry name" value="PurT_C"/>
    <property type="match status" value="1"/>
</dbReference>
<dbReference type="GO" id="GO:0005829">
    <property type="term" value="C:cytosol"/>
    <property type="evidence" value="ECO:0007669"/>
    <property type="project" value="TreeGrafter"/>
</dbReference>
<keyword evidence="5 7" id="KW-0067">ATP-binding</keyword>
<reference evidence="9" key="1">
    <citation type="journal article" date="2014" name="Int. J. Syst. Evol. Microbiol.">
        <title>Complete genome sequence of Corynebacterium casei LMG S-19264T (=DSM 44701T), isolated from a smear-ripened cheese.</title>
        <authorList>
            <consortium name="US DOE Joint Genome Institute (JGI-PGF)"/>
            <person name="Walter F."/>
            <person name="Albersmeier A."/>
            <person name="Kalinowski J."/>
            <person name="Ruckert C."/>
        </authorList>
    </citation>
    <scope>NUCLEOTIDE SEQUENCE</scope>
    <source>
        <strain evidence="9">CGMCC 1.12181</strain>
    </source>
</reference>
<comment type="subunit">
    <text evidence="7">Homodimer.</text>
</comment>
<feature type="binding site" evidence="7">
    <location>
        <position position="155"/>
    </location>
    <ligand>
        <name>ATP</name>
        <dbReference type="ChEBI" id="CHEBI:30616"/>
    </ligand>
</feature>
<dbReference type="Gene3D" id="3.30.1490.20">
    <property type="entry name" value="ATP-grasp fold, A domain"/>
    <property type="match status" value="1"/>
</dbReference>
<feature type="binding site" evidence="7">
    <location>
        <position position="203"/>
    </location>
    <ligand>
        <name>ATP</name>
        <dbReference type="ChEBI" id="CHEBI:30616"/>
    </ligand>
</feature>
<comment type="caution">
    <text evidence="9">The sequence shown here is derived from an EMBL/GenBank/DDBJ whole genome shotgun (WGS) entry which is preliminary data.</text>
</comment>
<dbReference type="PANTHER" id="PTHR43055:SF1">
    <property type="entry name" value="FORMATE-DEPENDENT PHOSPHORIBOSYLGLYCINAMIDE FORMYLTRANSFERASE"/>
    <property type="match status" value="1"/>
</dbReference>
<comment type="catalytic activity">
    <reaction evidence="7">
        <text>N(1)-(5-phospho-beta-D-ribosyl)glycinamide + formate + ATP = N(2)-formyl-N(1)-(5-phospho-beta-D-ribosyl)glycinamide + ADP + phosphate + H(+)</text>
        <dbReference type="Rhea" id="RHEA:24829"/>
        <dbReference type="ChEBI" id="CHEBI:15378"/>
        <dbReference type="ChEBI" id="CHEBI:15740"/>
        <dbReference type="ChEBI" id="CHEBI:30616"/>
        <dbReference type="ChEBI" id="CHEBI:43474"/>
        <dbReference type="ChEBI" id="CHEBI:143788"/>
        <dbReference type="ChEBI" id="CHEBI:147286"/>
        <dbReference type="ChEBI" id="CHEBI:456216"/>
        <dbReference type="EC" id="6.3.1.21"/>
    </reaction>
</comment>
<keyword evidence="1 7" id="KW-0436">Ligase</keyword>
<evidence type="ECO:0000256" key="1">
    <source>
        <dbReference type="ARBA" id="ARBA00022598"/>
    </source>
</evidence>
<dbReference type="NCBIfam" id="NF006766">
    <property type="entry name" value="PRK09288.1"/>
    <property type="match status" value="1"/>
</dbReference>
<evidence type="ECO:0000259" key="8">
    <source>
        <dbReference type="PROSITE" id="PS50975"/>
    </source>
</evidence>
<keyword evidence="6 7" id="KW-0460">Magnesium</keyword>
<dbReference type="SUPFAM" id="SSF56059">
    <property type="entry name" value="Glutathione synthetase ATP-binding domain-like"/>
    <property type="match status" value="1"/>
</dbReference>
<feature type="binding site" evidence="7">
    <location>
        <position position="267"/>
    </location>
    <ligand>
        <name>Mg(2+)</name>
        <dbReference type="ChEBI" id="CHEBI:18420"/>
    </ligand>
</feature>
<dbReference type="PANTHER" id="PTHR43055">
    <property type="entry name" value="FORMATE-DEPENDENT PHOSPHORIBOSYLGLYCINAMIDE FORMYLTRANSFERASE"/>
    <property type="match status" value="1"/>
</dbReference>
<dbReference type="InterPro" id="IPR003135">
    <property type="entry name" value="ATP-grasp_carboxylate-amine"/>
</dbReference>
<feature type="binding site" evidence="7">
    <location>
        <position position="356"/>
    </location>
    <ligand>
        <name>N(1)-(5-phospho-beta-D-ribosyl)glycinamide</name>
        <dbReference type="ChEBI" id="CHEBI:143788"/>
    </ligand>
</feature>
<dbReference type="Proteomes" id="UP000605253">
    <property type="component" value="Unassembled WGS sequence"/>
</dbReference>
<evidence type="ECO:0000256" key="5">
    <source>
        <dbReference type="ARBA" id="ARBA00022840"/>
    </source>
</evidence>
<feature type="binding site" evidence="7">
    <location>
        <position position="286"/>
    </location>
    <ligand>
        <name>N(1)-(5-phospho-beta-D-ribosyl)glycinamide</name>
        <dbReference type="ChEBI" id="CHEBI:143788"/>
    </ligand>
</feature>
<feature type="binding site" evidence="7">
    <location>
        <begin position="195"/>
        <end position="198"/>
    </location>
    <ligand>
        <name>ATP</name>
        <dbReference type="ChEBI" id="CHEBI:30616"/>
    </ligand>
</feature>
<feature type="binding site" evidence="7">
    <location>
        <position position="279"/>
    </location>
    <ligand>
        <name>Mg(2+)</name>
        <dbReference type="ChEBI" id="CHEBI:18420"/>
    </ligand>
</feature>
<feature type="binding site" evidence="7">
    <location>
        <begin position="160"/>
        <end position="165"/>
    </location>
    <ligand>
        <name>ATP</name>
        <dbReference type="ChEBI" id="CHEBI:30616"/>
    </ligand>
</feature>
<feature type="binding site" evidence="7">
    <location>
        <position position="114"/>
    </location>
    <ligand>
        <name>ATP</name>
        <dbReference type="ChEBI" id="CHEBI:30616"/>
    </ligand>
</feature>
<name>A0A917CLU3_9GAMM</name>
<reference evidence="9" key="2">
    <citation type="submission" date="2020-09" db="EMBL/GenBank/DDBJ databases">
        <authorList>
            <person name="Sun Q."/>
            <person name="Zhou Y."/>
        </authorList>
    </citation>
    <scope>NUCLEOTIDE SEQUENCE</scope>
    <source>
        <strain evidence="9">CGMCC 1.12181</strain>
    </source>
</reference>
<dbReference type="Gene3D" id="3.30.470.20">
    <property type="entry name" value="ATP-grasp fold, B domain"/>
    <property type="match status" value="1"/>
</dbReference>
<dbReference type="GO" id="GO:0043815">
    <property type="term" value="F:phosphoribosylglycinamide formyltransferase 2 activity"/>
    <property type="evidence" value="ECO:0007669"/>
    <property type="project" value="UniProtKB-UniRule"/>
</dbReference>
<evidence type="ECO:0000256" key="4">
    <source>
        <dbReference type="ARBA" id="ARBA00022755"/>
    </source>
</evidence>
<feature type="binding site" evidence="7">
    <location>
        <begin position="22"/>
        <end position="23"/>
    </location>
    <ligand>
        <name>N(1)-(5-phospho-beta-D-ribosyl)glycinamide</name>
        <dbReference type="ChEBI" id="CHEBI:143788"/>
    </ligand>
</feature>
<dbReference type="GO" id="GO:0006189">
    <property type="term" value="P:'de novo' IMP biosynthetic process"/>
    <property type="evidence" value="ECO:0007669"/>
    <property type="project" value="UniProtKB-UniRule"/>
</dbReference>
<dbReference type="EC" id="6.3.1.21" evidence="7"/>
<sequence>MSEFFSHTQQQPVKILLLGSGELGKEFTIEAQRMGLYVVAVDRYKNAPAMQVANEFRVIDMLDALQLAKLIKAEQPDLIVPEIEAIATKALVKAEAAGFKVVPSAKAADLTLNRKGIRDLAAKELGLETSDYQFVETYDQFCRAVNDIGLPCVVKPVISSSGKGQSIVRELNQLDAAWQLSQEAGRAGAGEVIVESFIKYDFEITQLTVQHAAGLSFCEPIGHLQESGDYIESWQPQALTDTTLAKVREMSEKITTALGGWGVFGVEFFIRGEDVIFSEVSPRPHDTGMVTMISQDLSQFALHLRAILGLPIPAIKNYQPSVSKPLLGQGRGDLIRFSGVEQALSQTGTQVRLFGKPDINGRRRLGVCLASARSLNAARKKATDMVNAITIHIDSSASLS</sequence>
<dbReference type="GO" id="GO:0000287">
    <property type="term" value="F:magnesium ion binding"/>
    <property type="evidence" value="ECO:0007669"/>
    <property type="project" value="UniProtKB-UniRule"/>
</dbReference>
<accession>A0A917CLU3</accession>
<gene>
    <name evidence="7 9" type="primary">purT</name>
    <name evidence="9" type="ORF">GCM10011365_10960</name>
</gene>
<dbReference type="Gene3D" id="3.40.50.20">
    <property type="match status" value="1"/>
</dbReference>
<dbReference type="InterPro" id="IPR048740">
    <property type="entry name" value="PurT_C"/>
</dbReference>
<keyword evidence="10" id="KW-1185">Reference proteome</keyword>